<feature type="transmembrane region" description="Helical" evidence="11">
    <location>
        <begin position="362"/>
        <end position="386"/>
    </location>
</feature>
<dbReference type="FunFam" id="1.20.1250.20:FF:000001">
    <property type="entry name" value="Dicarboxylate MFS transporter"/>
    <property type="match status" value="1"/>
</dbReference>
<keyword evidence="6" id="KW-0769">Symport</keyword>
<dbReference type="Gene3D" id="1.20.1250.20">
    <property type="entry name" value="MFS general substrate transporter like domains"/>
    <property type="match status" value="2"/>
</dbReference>
<keyword evidence="5 11" id="KW-0812">Transmembrane</keyword>
<dbReference type="PROSITE" id="PS50850">
    <property type="entry name" value="MFS"/>
    <property type="match status" value="1"/>
</dbReference>
<dbReference type="RefSeq" id="WP_192755541.1">
    <property type="nucleotide sequence ID" value="NZ_BAABJL010000194.1"/>
</dbReference>
<dbReference type="InterPro" id="IPR051084">
    <property type="entry name" value="H+-coupled_symporters"/>
</dbReference>
<dbReference type="InterPro" id="IPR005829">
    <property type="entry name" value="Sugar_transporter_CS"/>
</dbReference>
<keyword evidence="14" id="KW-1185">Reference proteome</keyword>
<dbReference type="GO" id="GO:0005886">
    <property type="term" value="C:plasma membrane"/>
    <property type="evidence" value="ECO:0007669"/>
    <property type="project" value="UniProtKB-SubCell"/>
</dbReference>
<evidence type="ECO:0000256" key="5">
    <source>
        <dbReference type="ARBA" id="ARBA00022692"/>
    </source>
</evidence>
<evidence type="ECO:0000256" key="8">
    <source>
        <dbReference type="ARBA" id="ARBA00023136"/>
    </source>
</evidence>
<dbReference type="Pfam" id="PF00083">
    <property type="entry name" value="Sugar_tr"/>
    <property type="match status" value="1"/>
</dbReference>
<feature type="transmembrane region" description="Helical" evidence="11">
    <location>
        <begin position="262"/>
        <end position="283"/>
    </location>
</feature>
<keyword evidence="3" id="KW-0813">Transport</keyword>
<protein>
    <recommendedName>
        <fullName evidence="10">Putative proline/betaine transporter</fullName>
    </recommendedName>
</protein>
<evidence type="ECO:0000313" key="13">
    <source>
        <dbReference type="EMBL" id="MBE1612504.1"/>
    </source>
</evidence>
<feature type="transmembrane region" description="Helical" evidence="11">
    <location>
        <begin position="207"/>
        <end position="224"/>
    </location>
</feature>
<evidence type="ECO:0000256" key="1">
    <source>
        <dbReference type="ARBA" id="ARBA00004651"/>
    </source>
</evidence>
<feature type="transmembrane region" description="Helical" evidence="11">
    <location>
        <begin position="303"/>
        <end position="322"/>
    </location>
</feature>
<evidence type="ECO:0000313" key="14">
    <source>
        <dbReference type="Proteomes" id="UP000638648"/>
    </source>
</evidence>
<comment type="function">
    <text evidence="9">May be a proton symporter involved in the uptake of osmolytes such as proline and glycine betaine.</text>
</comment>
<keyword evidence="7 11" id="KW-1133">Transmembrane helix</keyword>
<feature type="transmembrane region" description="Helical" evidence="11">
    <location>
        <begin position="398"/>
        <end position="421"/>
    </location>
</feature>
<feature type="transmembrane region" description="Helical" evidence="11">
    <location>
        <begin position="103"/>
        <end position="136"/>
    </location>
</feature>
<proteinExistence type="inferred from homology"/>
<evidence type="ECO:0000256" key="11">
    <source>
        <dbReference type="SAM" id="Phobius"/>
    </source>
</evidence>
<reference evidence="13" key="1">
    <citation type="submission" date="2020-10" db="EMBL/GenBank/DDBJ databases">
        <title>Sequencing the genomes of 1000 actinobacteria strains.</title>
        <authorList>
            <person name="Klenk H.-P."/>
        </authorList>
    </citation>
    <scope>NUCLEOTIDE SEQUENCE</scope>
    <source>
        <strain evidence="13">DSM 45354</strain>
    </source>
</reference>
<feature type="transmembrane region" description="Helical" evidence="11">
    <location>
        <begin position="172"/>
        <end position="195"/>
    </location>
</feature>
<feature type="transmembrane region" description="Helical" evidence="11">
    <location>
        <begin position="334"/>
        <end position="356"/>
    </location>
</feature>
<evidence type="ECO:0000256" key="7">
    <source>
        <dbReference type="ARBA" id="ARBA00022989"/>
    </source>
</evidence>
<dbReference type="Proteomes" id="UP000638648">
    <property type="component" value="Unassembled WGS sequence"/>
</dbReference>
<dbReference type="PROSITE" id="PS00217">
    <property type="entry name" value="SUGAR_TRANSPORT_2"/>
    <property type="match status" value="1"/>
</dbReference>
<dbReference type="SUPFAM" id="SSF103473">
    <property type="entry name" value="MFS general substrate transporter"/>
    <property type="match status" value="1"/>
</dbReference>
<organism evidence="13 14">
    <name type="scientific">Actinopolymorpha pittospori</name>
    <dbReference type="NCBI Taxonomy" id="648752"/>
    <lineage>
        <taxon>Bacteria</taxon>
        <taxon>Bacillati</taxon>
        <taxon>Actinomycetota</taxon>
        <taxon>Actinomycetes</taxon>
        <taxon>Propionibacteriales</taxon>
        <taxon>Actinopolymorphaceae</taxon>
        <taxon>Actinopolymorpha</taxon>
    </lineage>
</organism>
<dbReference type="InterPro" id="IPR036259">
    <property type="entry name" value="MFS_trans_sf"/>
</dbReference>
<accession>A0A927N5J5</accession>
<comment type="similarity">
    <text evidence="2">Belongs to the major facilitator superfamily. Metabolite:H+ Symporter (MHS) family (TC 2.A.1.6) family.</text>
</comment>
<feature type="domain" description="Major facilitator superfamily (MFS) profile" evidence="12">
    <location>
        <begin position="31"/>
        <end position="451"/>
    </location>
</feature>
<gene>
    <name evidence="13" type="ORF">HEB94_009352</name>
</gene>
<evidence type="ECO:0000256" key="4">
    <source>
        <dbReference type="ARBA" id="ARBA00022475"/>
    </source>
</evidence>
<feature type="transmembrane region" description="Helical" evidence="11">
    <location>
        <begin position="59"/>
        <end position="83"/>
    </location>
</feature>
<comment type="caution">
    <text evidence="13">The sequence shown here is derived from an EMBL/GenBank/DDBJ whole genome shotgun (WGS) entry which is preliminary data.</text>
</comment>
<dbReference type="InterPro" id="IPR020846">
    <property type="entry name" value="MFS_dom"/>
</dbReference>
<dbReference type="PANTHER" id="PTHR43528">
    <property type="entry name" value="ALPHA-KETOGLUTARATE PERMEASE"/>
    <property type="match status" value="1"/>
</dbReference>
<evidence type="ECO:0000256" key="10">
    <source>
        <dbReference type="ARBA" id="ARBA00039918"/>
    </source>
</evidence>
<evidence type="ECO:0000256" key="3">
    <source>
        <dbReference type="ARBA" id="ARBA00022448"/>
    </source>
</evidence>
<sequence>MSDAGGAEAGGADRLTIGDVTVTDEAVVKRAVKAAAIGNITEWYDFGVYSYLTAIISRVFFSGLPSGLALVATLATFAVSFLVRPFGGLFFGPLGDRVGRTKVLSVTVIMMALGTTLLGVIPSYAAIGVAAPLLVLFGRLVQGFSTGGEYGGAMTFIAEYAPDKRRGFLGSWLEFGTLTGYTFGAVLVTVLTTVLTDAQMLSWGWRIPFLIALPIGLVGLYLRLRLEETPAFERLLAKSPQQKGTPTRDEFRLIFSKHWRSLLLVGGLVIAWNVTNYMLTSYMPTYLTDTLPGHAEEGTTRTVSDLMQIAVLVILLVLVTFLGRLSDRVGRRPVLMVGCAALVVLSIPAVLLLRAGGLGPTFLGLLIMGLTLVCFSSTCPSTLPALFPTEIRYGGLSIAFNIFVSAFGGTTATVMGALVLATGDLNWPGYYLVAAGAIGAVSALLIREPARQPLAGSSPSVSTLAEARELVARARGGPELGETP</sequence>
<evidence type="ECO:0000259" key="12">
    <source>
        <dbReference type="PROSITE" id="PS50850"/>
    </source>
</evidence>
<keyword evidence="8 11" id="KW-0472">Membrane</keyword>
<evidence type="ECO:0000256" key="9">
    <source>
        <dbReference type="ARBA" id="ARBA00037295"/>
    </source>
</evidence>
<dbReference type="EMBL" id="JADBEM010000001">
    <property type="protein sequence ID" value="MBE1612504.1"/>
    <property type="molecule type" value="Genomic_DNA"/>
</dbReference>
<dbReference type="PANTHER" id="PTHR43528:SF1">
    <property type="entry name" value="ALPHA-KETOGLUTARATE PERMEASE"/>
    <property type="match status" value="1"/>
</dbReference>
<feature type="transmembrane region" description="Helical" evidence="11">
    <location>
        <begin position="427"/>
        <end position="446"/>
    </location>
</feature>
<dbReference type="GO" id="GO:0015293">
    <property type="term" value="F:symporter activity"/>
    <property type="evidence" value="ECO:0007669"/>
    <property type="project" value="UniProtKB-KW"/>
</dbReference>
<dbReference type="PROSITE" id="PS00216">
    <property type="entry name" value="SUGAR_TRANSPORT_1"/>
    <property type="match status" value="1"/>
</dbReference>
<evidence type="ECO:0000256" key="2">
    <source>
        <dbReference type="ARBA" id="ARBA00008240"/>
    </source>
</evidence>
<keyword evidence="4" id="KW-1003">Cell membrane</keyword>
<name>A0A927N5J5_9ACTN</name>
<comment type="subcellular location">
    <subcellularLocation>
        <location evidence="1">Cell membrane</location>
        <topology evidence="1">Multi-pass membrane protein</topology>
    </subcellularLocation>
</comment>
<dbReference type="InterPro" id="IPR005828">
    <property type="entry name" value="MFS_sugar_transport-like"/>
</dbReference>
<evidence type="ECO:0000256" key="6">
    <source>
        <dbReference type="ARBA" id="ARBA00022847"/>
    </source>
</evidence>
<dbReference type="AlphaFoldDB" id="A0A927N5J5"/>